<dbReference type="PANTHER" id="PTHR47331">
    <property type="entry name" value="PHD-TYPE DOMAIN-CONTAINING PROTEIN"/>
    <property type="match status" value="1"/>
</dbReference>
<dbReference type="Proteomes" id="UP000507470">
    <property type="component" value="Unassembled WGS sequence"/>
</dbReference>
<feature type="region of interest" description="Disordered" evidence="1">
    <location>
        <begin position="1"/>
        <end position="30"/>
    </location>
</feature>
<evidence type="ECO:0000313" key="3">
    <source>
        <dbReference type="Proteomes" id="UP000507470"/>
    </source>
</evidence>
<feature type="region of interest" description="Disordered" evidence="1">
    <location>
        <begin position="175"/>
        <end position="194"/>
    </location>
</feature>
<protein>
    <recommendedName>
        <fullName evidence="4">CCHC-type domain-containing protein</fullName>
    </recommendedName>
</protein>
<keyword evidence="3" id="KW-1185">Reference proteome</keyword>
<sequence>MSRIKNDPSFFYETTNQHDKTSRTLPRSTADRSFISTRKTDVLPNSDLNNNSVEKKCSFHKTDGHTLNNCRAFKATSIIERRKLLKENGICFRCCGTSNHMKKDCKERIKCSDCGSKRHATALHIEKVTQFSPVSNHGGEIGKTDADVSSACTQICDILTRKDVDKGTSTQHIIPDFPLENTDTDKRDKAISFS</sequence>
<dbReference type="EMBL" id="CACVKT020006043">
    <property type="protein sequence ID" value="CAC5399637.1"/>
    <property type="molecule type" value="Genomic_DNA"/>
</dbReference>
<accession>A0A6J8CW42</accession>
<organism evidence="2 3">
    <name type="scientific">Mytilus coruscus</name>
    <name type="common">Sea mussel</name>
    <dbReference type="NCBI Taxonomy" id="42192"/>
    <lineage>
        <taxon>Eukaryota</taxon>
        <taxon>Metazoa</taxon>
        <taxon>Spiralia</taxon>
        <taxon>Lophotrochozoa</taxon>
        <taxon>Mollusca</taxon>
        <taxon>Bivalvia</taxon>
        <taxon>Autobranchia</taxon>
        <taxon>Pteriomorphia</taxon>
        <taxon>Mytilida</taxon>
        <taxon>Mytiloidea</taxon>
        <taxon>Mytilidae</taxon>
        <taxon>Mytilinae</taxon>
        <taxon>Mytilus</taxon>
    </lineage>
</organism>
<evidence type="ECO:0000313" key="2">
    <source>
        <dbReference type="EMBL" id="CAC5399637.1"/>
    </source>
</evidence>
<evidence type="ECO:0008006" key="4">
    <source>
        <dbReference type="Google" id="ProtNLM"/>
    </source>
</evidence>
<gene>
    <name evidence="2" type="ORF">MCOR_33882</name>
</gene>
<proteinExistence type="predicted"/>
<feature type="compositionally biased region" description="Basic and acidic residues" evidence="1">
    <location>
        <begin position="183"/>
        <end position="194"/>
    </location>
</feature>
<dbReference type="PANTHER" id="PTHR47331:SF7">
    <property type="match status" value="1"/>
</dbReference>
<dbReference type="OrthoDB" id="10068969at2759"/>
<name>A0A6J8CW42_MYTCO</name>
<evidence type="ECO:0000256" key="1">
    <source>
        <dbReference type="SAM" id="MobiDB-lite"/>
    </source>
</evidence>
<reference evidence="2 3" key="1">
    <citation type="submission" date="2020-06" db="EMBL/GenBank/DDBJ databases">
        <authorList>
            <person name="Li R."/>
            <person name="Bekaert M."/>
        </authorList>
    </citation>
    <scope>NUCLEOTIDE SEQUENCE [LARGE SCALE GENOMIC DNA]</scope>
    <source>
        <strain evidence="3">wild</strain>
    </source>
</reference>
<dbReference type="AlphaFoldDB" id="A0A6J8CW42"/>